<feature type="compositionally biased region" description="Basic and acidic residues" evidence="2">
    <location>
        <begin position="348"/>
        <end position="361"/>
    </location>
</feature>
<dbReference type="Gene3D" id="3.30.70.330">
    <property type="match status" value="1"/>
</dbReference>
<name>A0AAV1HNI9_XYRNO</name>
<dbReference type="Pfam" id="PF23222">
    <property type="entry name" value="RRM_PARP14_1"/>
    <property type="match status" value="1"/>
</dbReference>
<evidence type="ECO:0000259" key="3">
    <source>
        <dbReference type="PROSITE" id="PS50102"/>
    </source>
</evidence>
<dbReference type="PROSITE" id="PS50102">
    <property type="entry name" value="RRM"/>
    <property type="match status" value="1"/>
</dbReference>
<dbReference type="AlphaFoldDB" id="A0AAV1HNI9"/>
<reference evidence="4" key="1">
    <citation type="submission" date="2023-08" db="EMBL/GenBank/DDBJ databases">
        <authorList>
            <person name="Alioto T."/>
            <person name="Alioto T."/>
            <person name="Gomez Garrido J."/>
        </authorList>
    </citation>
    <scope>NUCLEOTIDE SEQUENCE</scope>
</reference>
<dbReference type="InterPro" id="IPR057051">
    <property type="entry name" value="PARP14_RPM_1"/>
</dbReference>
<gene>
    <name evidence="4" type="ORF">XNOV1_A028059</name>
</gene>
<evidence type="ECO:0000313" key="5">
    <source>
        <dbReference type="Proteomes" id="UP001178508"/>
    </source>
</evidence>
<feature type="domain" description="RRM" evidence="3">
    <location>
        <begin position="10"/>
        <end position="85"/>
    </location>
</feature>
<dbReference type="GO" id="GO:0003723">
    <property type="term" value="F:RNA binding"/>
    <property type="evidence" value="ECO:0007669"/>
    <property type="project" value="UniProtKB-UniRule"/>
</dbReference>
<dbReference type="InterPro" id="IPR000504">
    <property type="entry name" value="RRM_dom"/>
</dbReference>
<keyword evidence="5" id="KW-1185">Reference proteome</keyword>
<protein>
    <submittedName>
        <fullName evidence="4">Uncharacterized protein LOC117808021</fullName>
    </submittedName>
</protein>
<evidence type="ECO:0000256" key="1">
    <source>
        <dbReference type="PROSITE-ProRule" id="PRU00176"/>
    </source>
</evidence>
<proteinExistence type="predicted"/>
<dbReference type="PANTHER" id="PTHR15225">
    <property type="entry name" value="INTERFERON-INDUCED PROTEIN 35/NMI N-MYC/STAT INTERACTING PROTEIN"/>
    <property type="match status" value="1"/>
</dbReference>
<dbReference type="EMBL" id="OY660887">
    <property type="protein sequence ID" value="CAJ1087041.1"/>
    <property type="molecule type" value="Genomic_DNA"/>
</dbReference>
<dbReference type="SUPFAM" id="SSF54928">
    <property type="entry name" value="RNA-binding domain, RBD"/>
    <property type="match status" value="1"/>
</dbReference>
<feature type="compositionally biased region" description="Polar residues" evidence="2">
    <location>
        <begin position="210"/>
        <end position="221"/>
    </location>
</feature>
<accession>A0AAV1HNI9</accession>
<organism evidence="4 5">
    <name type="scientific">Xyrichtys novacula</name>
    <name type="common">Pearly razorfish</name>
    <name type="synonym">Hemipteronotus novacula</name>
    <dbReference type="NCBI Taxonomy" id="13765"/>
    <lineage>
        <taxon>Eukaryota</taxon>
        <taxon>Metazoa</taxon>
        <taxon>Chordata</taxon>
        <taxon>Craniata</taxon>
        <taxon>Vertebrata</taxon>
        <taxon>Euteleostomi</taxon>
        <taxon>Actinopterygii</taxon>
        <taxon>Neopterygii</taxon>
        <taxon>Teleostei</taxon>
        <taxon>Neoteleostei</taxon>
        <taxon>Acanthomorphata</taxon>
        <taxon>Eupercaria</taxon>
        <taxon>Labriformes</taxon>
        <taxon>Labridae</taxon>
        <taxon>Xyrichtys</taxon>
    </lineage>
</organism>
<keyword evidence="1" id="KW-0694">RNA-binding</keyword>
<feature type="region of interest" description="Disordered" evidence="2">
    <location>
        <begin position="304"/>
        <end position="361"/>
    </location>
</feature>
<dbReference type="InterPro" id="IPR035979">
    <property type="entry name" value="RBD_domain_sf"/>
</dbReference>
<feature type="region of interest" description="Disordered" evidence="2">
    <location>
        <begin position="198"/>
        <end position="221"/>
    </location>
</feature>
<dbReference type="InterPro" id="IPR012677">
    <property type="entry name" value="Nucleotide-bd_a/b_plait_sf"/>
</dbReference>
<dbReference type="PANTHER" id="PTHR15225:SF8">
    <property type="entry name" value="RNA-BINDING PROTEIN 43"/>
    <property type="match status" value="1"/>
</dbReference>
<sequence length="512" mass="57878">MQTDTFDQSRTVVVSGVPDVLSSSRMIDKLTIHFQRRKRSDGGDVEAVQYPTNMHGVAFVTFDEPEDAERVVRKEEHIMIDDEFPADYLLTVFPFTTDVFLYVPKATVDLSVFGSDQASLIQSLQSAHRSLRFRPLLHKRKATIEGPFAAVQALRNDLIRRASQLKSTDSARTAPDKIRETPLNPRVISHPEFVDSVSRSRSKAKLEPANSLSTGLQTTGEATEVESSLLNAETLNASWSPEVQERGCAEGGFGDTDSDEVDQEQNGVEISSEFRNKQRLKEGRKSPSLSGMFLQKEAAKLKQKHTADTDWTSARKTQKETHLDYKLSNTRSPEESDQRVSPHLSHNMLRDVSKPPERNTEEHLEENCTWVDLNMFLYMKKFAKDEFDKCLRGLEASFETVEGSDLVKVILTEKQTSEETSGIQRGLDDLQFLVQAWTLTLRVHEIDLKDEGDLNKQEVMQICDDVNFLFGDVLYTFEGSRIKAVGPSAASYLFTRFVQRRIAELEDKSLGK</sequence>
<evidence type="ECO:0000256" key="2">
    <source>
        <dbReference type="SAM" id="MobiDB-lite"/>
    </source>
</evidence>
<evidence type="ECO:0000313" key="4">
    <source>
        <dbReference type="EMBL" id="CAJ1087041.1"/>
    </source>
</evidence>
<dbReference type="Proteomes" id="UP001178508">
    <property type="component" value="Chromosome 24"/>
</dbReference>